<feature type="region of interest" description="Disordered" evidence="12">
    <location>
        <begin position="1"/>
        <end position="29"/>
    </location>
</feature>
<evidence type="ECO:0000256" key="10">
    <source>
        <dbReference type="ARBA" id="ARBA00042903"/>
    </source>
</evidence>
<dbReference type="GO" id="GO:0003743">
    <property type="term" value="F:translation initiation factor activity"/>
    <property type="evidence" value="ECO:0000318"/>
    <property type="project" value="GO_Central"/>
</dbReference>
<evidence type="ECO:0000256" key="7">
    <source>
        <dbReference type="ARBA" id="ARBA00025991"/>
    </source>
</evidence>
<evidence type="ECO:0000256" key="12">
    <source>
        <dbReference type="SAM" id="MobiDB-lite"/>
    </source>
</evidence>
<dbReference type="Gene3D" id="3.30.760.10">
    <property type="entry name" value="RNA Cap, Translation Initiation Factor Eif4e"/>
    <property type="match status" value="1"/>
</dbReference>
<keyword evidence="5 11" id="KW-0648">Protein biosynthesis</keyword>
<gene>
    <name evidence="13" type="ORF">AMTR_s00067p00203630</name>
</gene>
<dbReference type="SUPFAM" id="SSF55418">
    <property type="entry name" value="eIF4e-like"/>
    <property type="match status" value="1"/>
</dbReference>
<reference evidence="14" key="1">
    <citation type="journal article" date="2013" name="Science">
        <title>The Amborella genome and the evolution of flowering plants.</title>
        <authorList>
            <consortium name="Amborella Genome Project"/>
        </authorList>
    </citation>
    <scope>NUCLEOTIDE SEQUENCE [LARGE SCALE GENOMIC DNA]</scope>
</reference>
<dbReference type="EMBL" id="KI392078">
    <property type="protein sequence ID" value="ERN18956.1"/>
    <property type="molecule type" value="Genomic_DNA"/>
</dbReference>
<dbReference type="AlphaFoldDB" id="U5D018"/>
<organism evidence="13 14">
    <name type="scientific">Amborella trichopoda</name>
    <dbReference type="NCBI Taxonomy" id="13333"/>
    <lineage>
        <taxon>Eukaryota</taxon>
        <taxon>Viridiplantae</taxon>
        <taxon>Streptophyta</taxon>
        <taxon>Embryophyta</taxon>
        <taxon>Tracheophyta</taxon>
        <taxon>Spermatophyta</taxon>
        <taxon>Magnoliopsida</taxon>
        <taxon>Amborellales</taxon>
        <taxon>Amborellaceae</taxon>
        <taxon>Amborella</taxon>
    </lineage>
</organism>
<evidence type="ECO:0000256" key="5">
    <source>
        <dbReference type="ARBA" id="ARBA00022917"/>
    </source>
</evidence>
<keyword evidence="2 11" id="KW-0396">Initiation factor</keyword>
<evidence type="ECO:0000256" key="11">
    <source>
        <dbReference type="RuleBase" id="RU004374"/>
    </source>
</evidence>
<dbReference type="OMA" id="PQNDESM"/>
<evidence type="ECO:0000256" key="8">
    <source>
        <dbReference type="ARBA" id="ARBA00030245"/>
    </source>
</evidence>
<proteinExistence type="inferred from homology"/>
<keyword evidence="3" id="KW-0810">Translation regulation</keyword>
<dbReference type="PROSITE" id="PS00813">
    <property type="entry name" value="IF4E"/>
    <property type="match status" value="1"/>
</dbReference>
<evidence type="ECO:0000256" key="4">
    <source>
        <dbReference type="ARBA" id="ARBA00022884"/>
    </source>
</evidence>
<name>U5D018_AMBTC</name>
<dbReference type="Gramene" id="ERN18956">
    <property type="protein sequence ID" value="ERN18956"/>
    <property type="gene ID" value="AMTR_s00067p00203630"/>
</dbReference>
<dbReference type="eggNOG" id="KOG1670">
    <property type="taxonomic scope" value="Eukaryota"/>
</dbReference>
<dbReference type="FunFam" id="3.30.760.10:FF:000003">
    <property type="entry name" value="Eukaryotic translation initiation factor 4E"/>
    <property type="match status" value="1"/>
</dbReference>
<evidence type="ECO:0000256" key="3">
    <source>
        <dbReference type="ARBA" id="ARBA00022845"/>
    </source>
</evidence>
<dbReference type="GO" id="GO:0009615">
    <property type="term" value="P:response to virus"/>
    <property type="evidence" value="ECO:0007669"/>
    <property type="project" value="EnsemblPlants"/>
</dbReference>
<dbReference type="InterPro" id="IPR023398">
    <property type="entry name" value="TIF_eIF4e-like"/>
</dbReference>
<dbReference type="GO" id="GO:0006417">
    <property type="term" value="P:regulation of translation"/>
    <property type="evidence" value="ECO:0007669"/>
    <property type="project" value="UniProtKB-KW"/>
</dbReference>
<dbReference type="HOGENOM" id="CLU_1162515_0_0_1"/>
<dbReference type="InterPro" id="IPR001040">
    <property type="entry name" value="TIF_eIF_4E"/>
</dbReference>
<keyword evidence="4 11" id="KW-0694">RNA-binding</keyword>
<comment type="subunit">
    <text evidence="7">EIF4F is a multi-subunit complex, the composition of which varies with external and internal environmental conditions. It is composed of at least EIF4A, EIF4E and EIF4G. EIF4E is also known to interact with other partners. In higher plants two isoforms of EIF4F have been identified, named isoform EIF4F and isoform EIF(iso)4F. Isoform EIF4F has subunits p220 and p26, whereas isoform EIF(iso)4F has subunits p82 and p28.</text>
</comment>
<keyword evidence="14" id="KW-1185">Reference proteome</keyword>
<comment type="similarity">
    <text evidence="1 11">Belongs to the eukaryotic initiation factor 4E family.</text>
</comment>
<dbReference type="STRING" id="13333.U5D018"/>
<evidence type="ECO:0000256" key="2">
    <source>
        <dbReference type="ARBA" id="ARBA00022540"/>
    </source>
</evidence>
<protein>
    <recommendedName>
        <fullName evidence="9">eIF-(iso)4F 25 kDa subunit</fullName>
    </recommendedName>
    <alternativeName>
        <fullName evidence="10">eIF-(iso)4F p28 subunit</fullName>
    </alternativeName>
    <alternativeName>
        <fullName evidence="8">mRNA cap-binding protein</fullName>
    </alternativeName>
</protein>
<keyword evidence="6" id="KW-1015">Disulfide bond</keyword>
<evidence type="ECO:0000256" key="9">
    <source>
        <dbReference type="ARBA" id="ARBA00041627"/>
    </source>
</evidence>
<dbReference type="GO" id="GO:0006413">
    <property type="term" value="P:translational initiation"/>
    <property type="evidence" value="ECO:0000318"/>
    <property type="project" value="GO_Central"/>
</dbReference>
<evidence type="ECO:0000256" key="1">
    <source>
        <dbReference type="ARBA" id="ARBA00009860"/>
    </source>
</evidence>
<dbReference type="GO" id="GO:0016281">
    <property type="term" value="C:eukaryotic translation initiation factor 4F complex"/>
    <property type="evidence" value="ECO:0000318"/>
    <property type="project" value="GO_Central"/>
</dbReference>
<evidence type="ECO:0000313" key="13">
    <source>
        <dbReference type="EMBL" id="ERN18956.1"/>
    </source>
</evidence>
<evidence type="ECO:0000313" key="14">
    <source>
        <dbReference type="Proteomes" id="UP000017836"/>
    </source>
</evidence>
<dbReference type="Proteomes" id="UP000017836">
    <property type="component" value="Unassembled WGS sequence"/>
</dbReference>
<dbReference type="GO" id="GO:0050687">
    <property type="term" value="P:negative regulation of defense response to virus"/>
    <property type="evidence" value="ECO:0007669"/>
    <property type="project" value="EnsemblPlants"/>
</dbReference>
<dbReference type="Pfam" id="PF01652">
    <property type="entry name" value="IF4E"/>
    <property type="match status" value="1"/>
</dbReference>
<dbReference type="PANTHER" id="PTHR11960">
    <property type="entry name" value="EUKARYOTIC TRANSLATION INITIATION FACTOR 4E RELATED"/>
    <property type="match status" value="1"/>
</dbReference>
<accession>U5D018</accession>
<dbReference type="GO" id="GO:0000340">
    <property type="term" value="F:RNA 7-methylguanosine cap binding"/>
    <property type="evidence" value="ECO:0000318"/>
    <property type="project" value="GO_Central"/>
</dbReference>
<evidence type="ECO:0000256" key="6">
    <source>
        <dbReference type="ARBA" id="ARBA00023157"/>
    </source>
</evidence>
<dbReference type="PANTHER" id="PTHR11960:SF60">
    <property type="entry name" value="EUKARYOTIC TRANSLATION INITIATION FACTOR ISOFORM 4E-2"/>
    <property type="match status" value="1"/>
</dbReference>
<dbReference type="InterPro" id="IPR019770">
    <property type="entry name" value="TIF_eIF_4E_CS"/>
</dbReference>
<sequence length="239" mass="27091">MGEGGSETEQKPQNDESMDSIPAPPPSKHRLQHKWTFWFDNLSKSKQGASWGSSLRPVYSFDTVEDFWCLYDNIFRPSKLQVNADFHCFKYGIEPKWEDPVCASGGKWTVPVANRKPMLETMWLETLMALIGEQFEEGEDICGVVASVRARQDKLSLWTRTASNEAAQNNVLLPYFMNPLKGGCLYKSVHAEFVTMDAMDAPMLHEVVLILLIGDNLRSKLALSVLCRKVNKELRVSML</sequence>